<dbReference type="Proteomes" id="UP000286974">
    <property type="component" value="Unassembled WGS sequence"/>
</dbReference>
<comment type="caution">
    <text evidence="1">The sequence shown here is derived from an EMBL/GenBank/DDBJ whole genome shotgun (WGS) entry which is preliminary data.</text>
</comment>
<reference evidence="1 2" key="1">
    <citation type="submission" date="2017-11" db="EMBL/GenBank/DDBJ databases">
        <title>Draft Genome Sequence of Lactobacillus curieae NBRC 111893 isolated from Koso, a Japanese sugar-Vegetable Fermented Beverage.</title>
        <authorList>
            <person name="Chiou T.Y."/>
            <person name="Oshima K."/>
            <person name="Suda W."/>
            <person name="Hattori M."/>
            <person name="Takahashi T."/>
        </authorList>
    </citation>
    <scope>NUCLEOTIDE SEQUENCE [LARGE SCALE GENOMIC DNA]</scope>
    <source>
        <strain evidence="1 2">NBRC111893</strain>
    </source>
</reference>
<sequence>MPDLRTKRTNKMITTVFKELLTKEKFSKITVNLISEAALINRSTFYTHLKISICY</sequence>
<keyword evidence="2" id="KW-1185">Reference proteome</keyword>
<evidence type="ECO:0000313" key="2">
    <source>
        <dbReference type="Proteomes" id="UP000286974"/>
    </source>
</evidence>
<evidence type="ECO:0000313" key="1">
    <source>
        <dbReference type="EMBL" id="GAY74032.1"/>
    </source>
</evidence>
<dbReference type="Gene3D" id="1.10.357.10">
    <property type="entry name" value="Tetracycline Repressor, domain 2"/>
    <property type="match status" value="1"/>
</dbReference>
<proteinExistence type="predicted"/>
<evidence type="ECO:0008006" key="3">
    <source>
        <dbReference type="Google" id="ProtNLM"/>
    </source>
</evidence>
<dbReference type="AlphaFoldDB" id="A0A401FNS9"/>
<dbReference type="OrthoDB" id="9810250at2"/>
<protein>
    <recommendedName>
        <fullName evidence="3">HTH tetR-type domain-containing protein</fullName>
    </recommendedName>
</protein>
<dbReference type="RefSeq" id="WP_160114473.1">
    <property type="nucleotide sequence ID" value="NZ_BEXA01000005.1"/>
</dbReference>
<gene>
    <name evidence="1" type="ORF">NBRC111893_2178</name>
</gene>
<organism evidence="1 2">
    <name type="scientific">Lentilactobacillus kosonis</name>
    <dbReference type="NCBI Taxonomy" id="2810561"/>
    <lineage>
        <taxon>Bacteria</taxon>
        <taxon>Bacillati</taxon>
        <taxon>Bacillota</taxon>
        <taxon>Bacilli</taxon>
        <taxon>Lactobacillales</taxon>
        <taxon>Lactobacillaceae</taxon>
        <taxon>Lentilactobacillus</taxon>
    </lineage>
</organism>
<name>A0A401FNS9_9LACO</name>
<accession>A0A401FNS9</accession>
<dbReference type="EMBL" id="BEXA01000005">
    <property type="protein sequence ID" value="GAY74032.1"/>
    <property type="molecule type" value="Genomic_DNA"/>
</dbReference>
<dbReference type="InterPro" id="IPR009057">
    <property type="entry name" value="Homeodomain-like_sf"/>
</dbReference>
<dbReference type="SUPFAM" id="SSF46689">
    <property type="entry name" value="Homeodomain-like"/>
    <property type="match status" value="1"/>
</dbReference>